<dbReference type="InterPro" id="IPR023214">
    <property type="entry name" value="HAD_sf"/>
</dbReference>
<dbReference type="InterPro" id="IPR006439">
    <property type="entry name" value="HAD-SF_hydro_IA"/>
</dbReference>
<accession>A0ABX1ZQ60</accession>
<evidence type="ECO:0000256" key="1">
    <source>
        <dbReference type="ARBA" id="ARBA00001946"/>
    </source>
</evidence>
<keyword evidence="4" id="KW-0460">Magnesium</keyword>
<dbReference type="Gene3D" id="3.40.50.1000">
    <property type="entry name" value="HAD superfamily/HAD-like"/>
    <property type="match status" value="2"/>
</dbReference>
<dbReference type="Proteomes" id="UP000618579">
    <property type="component" value="Unassembled WGS sequence"/>
</dbReference>
<organism evidence="5 6">
    <name type="scientific">Paenibacillus planticolens</name>
    <dbReference type="NCBI Taxonomy" id="2654976"/>
    <lineage>
        <taxon>Bacteria</taxon>
        <taxon>Bacillati</taxon>
        <taxon>Bacillota</taxon>
        <taxon>Bacilli</taxon>
        <taxon>Bacillales</taxon>
        <taxon>Paenibacillaceae</taxon>
        <taxon>Paenibacillus</taxon>
    </lineage>
</organism>
<gene>
    <name evidence="5" type="ORF">GC097_19610</name>
</gene>
<dbReference type="Gene3D" id="1.10.150.520">
    <property type="match status" value="1"/>
</dbReference>
<name>A0ABX1ZQ60_9BACL</name>
<comment type="caution">
    <text evidence="5">The sequence shown here is derived from an EMBL/GenBank/DDBJ whole genome shotgun (WGS) entry which is preliminary data.</text>
</comment>
<proteinExistence type="predicted"/>
<evidence type="ECO:0000256" key="4">
    <source>
        <dbReference type="ARBA" id="ARBA00022842"/>
    </source>
</evidence>
<protein>
    <submittedName>
        <fullName evidence="5">HAD-IA family hydrolase</fullName>
    </submittedName>
</protein>
<dbReference type="PANTHER" id="PTHR46470:SF2">
    <property type="entry name" value="GLYCERALDEHYDE 3-PHOSPHATE PHOSPHATASE"/>
    <property type="match status" value="1"/>
</dbReference>
<dbReference type="Pfam" id="PF13419">
    <property type="entry name" value="HAD_2"/>
    <property type="match status" value="2"/>
</dbReference>
<dbReference type="SUPFAM" id="SSF56784">
    <property type="entry name" value="HAD-like"/>
    <property type="match status" value="1"/>
</dbReference>
<dbReference type="PANTHER" id="PTHR46470">
    <property type="entry name" value="N-ACYLNEURAMINATE-9-PHOSPHATASE"/>
    <property type="match status" value="1"/>
</dbReference>
<keyword evidence="3 5" id="KW-0378">Hydrolase</keyword>
<evidence type="ECO:0000313" key="5">
    <source>
        <dbReference type="EMBL" id="NOV02217.1"/>
    </source>
</evidence>
<keyword evidence="2" id="KW-0479">Metal-binding</keyword>
<dbReference type="RefSeq" id="WP_171685045.1">
    <property type="nucleotide sequence ID" value="NZ_WHNZ01000042.1"/>
</dbReference>
<sequence length="158" mass="18340">MLKAIIFDLDGTLLDRQASLEAFVKHQHSRMVELQSIDKYKYVNRFIELDQRGYVWKDKVYQQLTQEFGLAMDTVLVSEIEGLRKPDPEIFLRALNNLGVQPNEAAYIGDHPENDVGASRRVGMKGIWKKDAYFEGDFERDHTIGDLIELKEYVQKFA</sequence>
<keyword evidence="6" id="KW-1185">Reference proteome</keyword>
<evidence type="ECO:0000256" key="3">
    <source>
        <dbReference type="ARBA" id="ARBA00022801"/>
    </source>
</evidence>
<dbReference type="EMBL" id="WHNZ01000042">
    <property type="protein sequence ID" value="NOV02217.1"/>
    <property type="molecule type" value="Genomic_DNA"/>
</dbReference>
<reference evidence="5 6" key="1">
    <citation type="submission" date="2019-10" db="EMBL/GenBank/DDBJ databases">
        <title>Description of Paenibacillus pedi sp. nov.</title>
        <authorList>
            <person name="Carlier A."/>
            <person name="Qi S."/>
        </authorList>
    </citation>
    <scope>NUCLEOTIDE SEQUENCE [LARGE SCALE GENOMIC DNA]</scope>
    <source>
        <strain evidence="5 6">LMG 31457</strain>
    </source>
</reference>
<evidence type="ECO:0000256" key="2">
    <source>
        <dbReference type="ARBA" id="ARBA00022723"/>
    </source>
</evidence>
<comment type="cofactor">
    <cofactor evidence="1">
        <name>Mg(2+)</name>
        <dbReference type="ChEBI" id="CHEBI:18420"/>
    </cofactor>
</comment>
<dbReference type="NCBIfam" id="TIGR01549">
    <property type="entry name" value="HAD-SF-IA-v1"/>
    <property type="match status" value="1"/>
</dbReference>
<evidence type="ECO:0000313" key="6">
    <source>
        <dbReference type="Proteomes" id="UP000618579"/>
    </source>
</evidence>
<dbReference type="InterPro" id="IPR036412">
    <property type="entry name" value="HAD-like_sf"/>
</dbReference>
<dbReference type="GO" id="GO:0016787">
    <property type="term" value="F:hydrolase activity"/>
    <property type="evidence" value="ECO:0007669"/>
    <property type="project" value="UniProtKB-KW"/>
</dbReference>
<dbReference type="InterPro" id="IPR041492">
    <property type="entry name" value="HAD_2"/>
</dbReference>
<dbReference type="InterPro" id="IPR051400">
    <property type="entry name" value="HAD-like_hydrolase"/>
</dbReference>